<dbReference type="EMBL" id="CBXE010000009">
    <property type="protein sequence ID" value="CDL79185.1"/>
    <property type="molecule type" value="Genomic_DNA"/>
</dbReference>
<evidence type="ECO:0000313" key="2">
    <source>
        <dbReference type="EMBL" id="CDL79185.1"/>
    </source>
</evidence>
<organism evidence="2 3">
    <name type="scientific">Xenorhabdus cabanillasii JM26</name>
    <dbReference type="NCBI Taxonomy" id="1427517"/>
    <lineage>
        <taxon>Bacteria</taxon>
        <taxon>Pseudomonadati</taxon>
        <taxon>Pseudomonadota</taxon>
        <taxon>Gammaproteobacteria</taxon>
        <taxon>Enterobacterales</taxon>
        <taxon>Morganellaceae</taxon>
        <taxon>Xenorhabdus</taxon>
    </lineage>
</organism>
<evidence type="ECO:0000313" key="3">
    <source>
        <dbReference type="Proteomes" id="UP000019197"/>
    </source>
</evidence>
<gene>
    <name evidence="2" type="ORF">XCR1_1060036</name>
</gene>
<accession>W1IPM3</accession>
<name>W1IPM3_9GAMM</name>
<dbReference type="AlphaFoldDB" id="W1IPM3"/>
<sequence>MRPVSISIISQETGFPYEMGILSTIFLFWLRYVRERIQ</sequence>
<evidence type="ECO:0000256" key="1">
    <source>
        <dbReference type="SAM" id="Phobius"/>
    </source>
</evidence>
<feature type="transmembrane region" description="Helical" evidence="1">
    <location>
        <begin position="15"/>
        <end position="33"/>
    </location>
</feature>
<keyword evidence="1" id="KW-1133">Transmembrane helix</keyword>
<dbReference type="Proteomes" id="UP000019197">
    <property type="component" value="Unassembled WGS sequence"/>
</dbReference>
<keyword evidence="1" id="KW-0812">Transmembrane</keyword>
<protein>
    <submittedName>
        <fullName evidence="2">Uncharacterized protein</fullName>
    </submittedName>
</protein>
<keyword evidence="1" id="KW-0472">Membrane</keyword>
<proteinExistence type="predicted"/>
<reference evidence="2 3" key="1">
    <citation type="submission" date="2013-11" db="EMBL/GenBank/DDBJ databases">
        <title>Draft genome sequence and annotation of the entomopathogenic bacterium, Xenorhabdus cabanillasi strain JM26.</title>
        <authorList>
            <person name="Gualtieri M."/>
            <person name="Ogier J.C."/>
            <person name="Pages S."/>
            <person name="Givaudan A."/>
            <person name="Gaudriault S."/>
        </authorList>
    </citation>
    <scope>NUCLEOTIDE SEQUENCE [LARGE SCALE GENOMIC DNA]</scope>
    <source>
        <strain evidence="2 3">JM26</strain>
    </source>
</reference>
<comment type="caution">
    <text evidence="2">The sequence shown here is derived from an EMBL/GenBank/DDBJ whole genome shotgun (WGS) entry which is preliminary data.</text>
</comment>